<reference evidence="2 3" key="1">
    <citation type="journal article" date="2015" name="Mol. Plant Microbe Interact.">
        <title>Genome, transcriptome, and functional analyses of Penicillium expansum provide new insights into secondary metabolism and pathogenicity.</title>
        <authorList>
            <person name="Ballester A.R."/>
            <person name="Marcet-Houben M."/>
            <person name="Levin E."/>
            <person name="Sela N."/>
            <person name="Selma-Lazaro C."/>
            <person name="Carmona L."/>
            <person name="Wisniewski M."/>
            <person name="Droby S."/>
            <person name="Gonzalez-Candelas L."/>
            <person name="Gabaldon T."/>
        </authorList>
    </citation>
    <scope>NUCLEOTIDE SEQUENCE [LARGE SCALE GENOMIC DNA]</scope>
    <source>
        <strain evidence="2 3">PHI-1</strain>
    </source>
</reference>
<proteinExistence type="predicted"/>
<evidence type="ECO:0000313" key="2">
    <source>
        <dbReference type="EMBL" id="KGO75322.1"/>
    </source>
</evidence>
<sequence length="252" mass="28775">MYAITSHQHSFARYTRWIDLRFKNDSASDFVRKFQEALRDLTAQNLKVDEKNANLMDQVYVEFLEVDIHNRFMNPSHASANTTAFQSSSSSSNQYKKKDTRKGSNDKQNNNNSFNKDRSSKKKTDFVREDIVIFCSHHGVLGNHFTSKCPLLKNSANATMRAQPQHQPQIQQVAVPQLGQIIGQVDSQGRVHFLPQQQQQPRQGANSVFVPASYATTPQQGRHKIQLGHCHAVQHVNGSPQRDTWIQTRTPY</sequence>
<name>A0A0A2L5D9_PENIT</name>
<protein>
    <submittedName>
        <fullName evidence="2">Uncharacterized protein</fullName>
    </submittedName>
</protein>
<gene>
    <name evidence="2" type="ORF">PITC_001760</name>
</gene>
<comment type="caution">
    <text evidence="2">The sequence shown here is derived from an EMBL/GenBank/DDBJ whole genome shotgun (WGS) entry which is preliminary data.</text>
</comment>
<dbReference type="OrthoDB" id="10549480at2759"/>
<evidence type="ECO:0000256" key="1">
    <source>
        <dbReference type="SAM" id="MobiDB-lite"/>
    </source>
</evidence>
<accession>A0A0A2L5D9</accession>
<dbReference type="Proteomes" id="UP000030104">
    <property type="component" value="Unassembled WGS sequence"/>
</dbReference>
<dbReference type="EMBL" id="JQGA01000476">
    <property type="protein sequence ID" value="KGO75322.1"/>
    <property type="molecule type" value="Genomic_DNA"/>
</dbReference>
<feature type="region of interest" description="Disordered" evidence="1">
    <location>
        <begin position="80"/>
        <end position="121"/>
    </location>
</feature>
<dbReference type="PhylomeDB" id="A0A0A2L5D9"/>
<dbReference type="HOGENOM" id="CLU_1103113_0_0_1"/>
<keyword evidence="3" id="KW-1185">Reference proteome</keyword>
<evidence type="ECO:0000313" key="3">
    <source>
        <dbReference type="Proteomes" id="UP000030104"/>
    </source>
</evidence>
<organism evidence="2 3">
    <name type="scientific">Penicillium italicum</name>
    <name type="common">Blue mold</name>
    <dbReference type="NCBI Taxonomy" id="40296"/>
    <lineage>
        <taxon>Eukaryota</taxon>
        <taxon>Fungi</taxon>
        <taxon>Dikarya</taxon>
        <taxon>Ascomycota</taxon>
        <taxon>Pezizomycotina</taxon>
        <taxon>Eurotiomycetes</taxon>
        <taxon>Eurotiomycetidae</taxon>
        <taxon>Eurotiales</taxon>
        <taxon>Aspergillaceae</taxon>
        <taxon>Penicillium</taxon>
    </lineage>
</organism>
<dbReference type="AlphaFoldDB" id="A0A0A2L5D9"/>